<dbReference type="PROSITE" id="PS51420">
    <property type="entry name" value="RHO"/>
    <property type="match status" value="1"/>
</dbReference>
<evidence type="ECO:0000313" key="3">
    <source>
        <dbReference type="Ensembl" id="ENSCSAVP00000009247.1"/>
    </source>
</evidence>
<dbReference type="AlphaFoldDB" id="H2YV87"/>
<name>H2YV87_CIOSA</name>
<dbReference type="Proteomes" id="UP000007875">
    <property type="component" value="Unassembled WGS sequence"/>
</dbReference>
<evidence type="ECO:0000256" key="2">
    <source>
        <dbReference type="ARBA" id="ARBA00023134"/>
    </source>
</evidence>
<reference evidence="3" key="2">
    <citation type="submission" date="2025-08" db="UniProtKB">
        <authorList>
            <consortium name="Ensembl"/>
        </authorList>
    </citation>
    <scope>IDENTIFICATION</scope>
</reference>
<accession>H2YV87</accession>
<dbReference type="Pfam" id="PF00071">
    <property type="entry name" value="Ras"/>
    <property type="match status" value="2"/>
</dbReference>
<dbReference type="NCBIfam" id="TIGR00231">
    <property type="entry name" value="small_GTP"/>
    <property type="match status" value="1"/>
</dbReference>
<organism evidence="3 4">
    <name type="scientific">Ciona savignyi</name>
    <name type="common">Pacific transparent sea squirt</name>
    <dbReference type="NCBI Taxonomy" id="51511"/>
    <lineage>
        <taxon>Eukaryota</taxon>
        <taxon>Metazoa</taxon>
        <taxon>Chordata</taxon>
        <taxon>Tunicata</taxon>
        <taxon>Ascidiacea</taxon>
        <taxon>Phlebobranchia</taxon>
        <taxon>Cionidae</taxon>
        <taxon>Ciona</taxon>
    </lineage>
</organism>
<dbReference type="PROSITE" id="PS51421">
    <property type="entry name" value="RAS"/>
    <property type="match status" value="1"/>
</dbReference>
<dbReference type="SUPFAM" id="SSF52540">
    <property type="entry name" value="P-loop containing nucleoside triphosphate hydrolases"/>
    <property type="match status" value="1"/>
</dbReference>
<dbReference type="InterPro" id="IPR020849">
    <property type="entry name" value="Small_GTPase_Ras-type"/>
</dbReference>
<dbReference type="GO" id="GO:0016020">
    <property type="term" value="C:membrane"/>
    <property type="evidence" value="ECO:0007669"/>
    <property type="project" value="InterPro"/>
</dbReference>
<dbReference type="InterPro" id="IPR005225">
    <property type="entry name" value="Small_GTP-bd"/>
</dbReference>
<dbReference type="PROSITE" id="PS51419">
    <property type="entry name" value="RAB"/>
    <property type="match status" value="1"/>
</dbReference>
<dbReference type="InterPro" id="IPR001806">
    <property type="entry name" value="Small_GTPase"/>
</dbReference>
<protein>
    <recommendedName>
        <fullName evidence="5">Small monomeric GTPase</fullName>
    </recommendedName>
</protein>
<evidence type="ECO:0000256" key="1">
    <source>
        <dbReference type="ARBA" id="ARBA00022741"/>
    </source>
</evidence>
<dbReference type="GO" id="GO:0005525">
    <property type="term" value="F:GTP binding"/>
    <property type="evidence" value="ECO:0007669"/>
    <property type="project" value="UniProtKB-KW"/>
</dbReference>
<dbReference type="SMART" id="SM00173">
    <property type="entry name" value="RAS"/>
    <property type="match status" value="1"/>
</dbReference>
<sequence>SNDYRVVLFGAGGVGKSSLVLRFIKGTFRESYVPTIEDTYRQIVTCDKNVCTLQITDTTGSHQFPAMQRLSITRGDAFILVYSVTTRQSIEELTPIYQQVSGRYVIVASLVIAFYFYYRLSATRVAVPEQTRIELSPITTFPHQIREIKRDLQHVPIFLVGNKCDEEEKKIHSKEGSDLAQLWGCGFIETSAKTSYNVHELFQKLL</sequence>
<dbReference type="PANTHER" id="PTHR24070">
    <property type="entry name" value="RAS, DI-RAS, AND RHEB FAMILY MEMBERS OF SMALL GTPASE SUPERFAMILY"/>
    <property type="match status" value="1"/>
</dbReference>
<dbReference type="GO" id="GO:0003924">
    <property type="term" value="F:GTPase activity"/>
    <property type="evidence" value="ECO:0007669"/>
    <property type="project" value="InterPro"/>
</dbReference>
<evidence type="ECO:0008006" key="5">
    <source>
        <dbReference type="Google" id="ProtNLM"/>
    </source>
</evidence>
<keyword evidence="4" id="KW-1185">Reference proteome</keyword>
<dbReference type="SMART" id="SM00174">
    <property type="entry name" value="RHO"/>
    <property type="match status" value="1"/>
</dbReference>
<dbReference type="PRINTS" id="PR00449">
    <property type="entry name" value="RASTRNSFRMNG"/>
</dbReference>
<evidence type="ECO:0000313" key="4">
    <source>
        <dbReference type="Proteomes" id="UP000007875"/>
    </source>
</evidence>
<dbReference type="InterPro" id="IPR027417">
    <property type="entry name" value="P-loop_NTPase"/>
</dbReference>
<keyword evidence="2" id="KW-0342">GTP-binding</keyword>
<dbReference type="GeneTree" id="ENSGT00940000158196"/>
<dbReference type="SMART" id="SM00175">
    <property type="entry name" value="RAB"/>
    <property type="match status" value="1"/>
</dbReference>
<dbReference type="HOGENOM" id="CLU_041217_9_8_1"/>
<reference evidence="4" key="1">
    <citation type="submission" date="2003-08" db="EMBL/GenBank/DDBJ databases">
        <authorList>
            <person name="Birren B."/>
            <person name="Nusbaum C."/>
            <person name="Abebe A."/>
            <person name="Abouelleil A."/>
            <person name="Adekoya E."/>
            <person name="Ait-zahra M."/>
            <person name="Allen N."/>
            <person name="Allen T."/>
            <person name="An P."/>
            <person name="Anderson M."/>
            <person name="Anderson S."/>
            <person name="Arachchi H."/>
            <person name="Armbruster J."/>
            <person name="Bachantsang P."/>
            <person name="Baldwin J."/>
            <person name="Barry A."/>
            <person name="Bayul T."/>
            <person name="Blitshsteyn B."/>
            <person name="Bloom T."/>
            <person name="Blye J."/>
            <person name="Boguslavskiy L."/>
            <person name="Borowsky M."/>
            <person name="Boukhgalter B."/>
            <person name="Brunache A."/>
            <person name="Butler J."/>
            <person name="Calixte N."/>
            <person name="Calvo S."/>
            <person name="Camarata J."/>
            <person name="Campo K."/>
            <person name="Chang J."/>
            <person name="Cheshatsang Y."/>
            <person name="Citroen M."/>
            <person name="Collymore A."/>
            <person name="Considine T."/>
            <person name="Cook A."/>
            <person name="Cooke P."/>
            <person name="Corum B."/>
            <person name="Cuomo C."/>
            <person name="David R."/>
            <person name="Dawoe T."/>
            <person name="Degray S."/>
            <person name="Dodge S."/>
            <person name="Dooley K."/>
            <person name="Dorje P."/>
            <person name="Dorjee K."/>
            <person name="Dorris L."/>
            <person name="Duffey N."/>
            <person name="Dupes A."/>
            <person name="Elkins T."/>
            <person name="Engels R."/>
            <person name="Erickson J."/>
            <person name="Farina A."/>
            <person name="Faro S."/>
            <person name="Ferreira P."/>
            <person name="Fischer H."/>
            <person name="Fitzgerald M."/>
            <person name="Foley K."/>
            <person name="Gage D."/>
            <person name="Galagan J."/>
            <person name="Gearin G."/>
            <person name="Gnerre S."/>
            <person name="Gnirke A."/>
            <person name="Goyette A."/>
            <person name="Graham J."/>
            <person name="Grandbois E."/>
            <person name="Gyaltsen K."/>
            <person name="Hafez N."/>
            <person name="Hagopian D."/>
            <person name="Hagos B."/>
            <person name="Hall J."/>
            <person name="Hatcher B."/>
            <person name="Heller A."/>
            <person name="Higgins H."/>
            <person name="Honan T."/>
            <person name="Horn A."/>
            <person name="Houde N."/>
            <person name="Hughes L."/>
            <person name="Hulme W."/>
            <person name="Husby E."/>
            <person name="Iliev I."/>
            <person name="Jaffe D."/>
            <person name="Jones C."/>
            <person name="Kamal M."/>
            <person name="Kamat A."/>
            <person name="Kamvysselis M."/>
            <person name="Karlsson E."/>
            <person name="Kells C."/>
            <person name="Kieu A."/>
            <person name="Kisner P."/>
            <person name="Kodira C."/>
            <person name="Kulbokas E."/>
            <person name="Labutti K."/>
            <person name="Lama D."/>
            <person name="Landers T."/>
            <person name="Leger J."/>
            <person name="Levine S."/>
            <person name="Lewis D."/>
            <person name="Lewis T."/>
            <person name="Lindblad-toh K."/>
            <person name="Liu X."/>
            <person name="Lokyitsang T."/>
            <person name="Lokyitsang Y."/>
            <person name="Lucien O."/>
            <person name="Lui A."/>
            <person name="Ma L.J."/>
            <person name="Mabbitt R."/>
            <person name="Macdonald J."/>
            <person name="Maclean C."/>
            <person name="Major J."/>
            <person name="Manning J."/>
            <person name="Marabella R."/>
            <person name="Maru K."/>
            <person name="Matthews C."/>
            <person name="Mauceli E."/>
            <person name="Mccarthy M."/>
            <person name="Mcdonough S."/>
            <person name="Mcghee T."/>
            <person name="Meldrim J."/>
            <person name="Meneus L."/>
            <person name="Mesirov J."/>
            <person name="Mihalev A."/>
            <person name="Mihova T."/>
            <person name="Mikkelsen T."/>
            <person name="Mlenga V."/>
            <person name="Moru K."/>
            <person name="Mozes J."/>
            <person name="Mulrain L."/>
            <person name="Munson G."/>
            <person name="Naylor J."/>
            <person name="Newes C."/>
            <person name="Nguyen C."/>
            <person name="Nguyen N."/>
            <person name="Nguyen T."/>
            <person name="Nicol R."/>
            <person name="Nielsen C."/>
            <person name="Nizzari M."/>
            <person name="Norbu C."/>
            <person name="Norbu N."/>
            <person name="O'donnell P."/>
            <person name="Okoawo O."/>
            <person name="O'leary S."/>
            <person name="Omotosho B."/>
            <person name="O'neill K."/>
            <person name="Osman S."/>
            <person name="Parker S."/>
            <person name="Perrin D."/>
            <person name="Phunkhang P."/>
            <person name="Piqani B."/>
            <person name="Purcell S."/>
            <person name="Rachupka T."/>
            <person name="Ramasamy U."/>
            <person name="Rameau R."/>
            <person name="Ray V."/>
            <person name="Raymond C."/>
            <person name="Retta R."/>
            <person name="Richardson S."/>
            <person name="Rise C."/>
            <person name="Rodriguez J."/>
            <person name="Rogers J."/>
            <person name="Rogov P."/>
            <person name="Rutman M."/>
            <person name="Schupbach R."/>
            <person name="Seaman C."/>
            <person name="Settipalli S."/>
            <person name="Sharpe T."/>
            <person name="Sheridan J."/>
            <person name="Sherpa N."/>
            <person name="Shi J."/>
            <person name="Smirnov S."/>
            <person name="Smith C."/>
            <person name="Sougnez C."/>
            <person name="Spencer B."/>
            <person name="Stalker J."/>
            <person name="Stange-thomann N."/>
            <person name="Stavropoulos S."/>
            <person name="Stetson K."/>
            <person name="Stone C."/>
            <person name="Stone S."/>
            <person name="Stubbs M."/>
            <person name="Talamas J."/>
            <person name="Tchuinga P."/>
            <person name="Tenzing P."/>
            <person name="Tesfaye S."/>
            <person name="Theodore J."/>
            <person name="Thoulutsang Y."/>
            <person name="Topham K."/>
            <person name="Towey S."/>
            <person name="Tsamla T."/>
            <person name="Tsomo N."/>
            <person name="Vallee D."/>
            <person name="Vassiliev H."/>
            <person name="Venkataraman V."/>
            <person name="Vinson J."/>
            <person name="Vo A."/>
            <person name="Wade C."/>
            <person name="Wang S."/>
            <person name="Wangchuk T."/>
            <person name="Wangdi T."/>
            <person name="Whittaker C."/>
            <person name="Wilkinson J."/>
            <person name="Wu Y."/>
            <person name="Wyman D."/>
            <person name="Yadav S."/>
            <person name="Yang S."/>
            <person name="Yang X."/>
            <person name="Yeager S."/>
            <person name="Yee E."/>
            <person name="Young G."/>
            <person name="Zainoun J."/>
            <person name="Zembeck L."/>
            <person name="Zimmer A."/>
            <person name="Zody M."/>
            <person name="Lander E."/>
        </authorList>
    </citation>
    <scope>NUCLEOTIDE SEQUENCE [LARGE SCALE GENOMIC DNA]</scope>
</reference>
<proteinExistence type="predicted"/>
<dbReference type="Ensembl" id="ENSCSAVT00000009364.1">
    <property type="protein sequence ID" value="ENSCSAVP00000009247.1"/>
    <property type="gene ID" value="ENSCSAVG00000005450.1"/>
</dbReference>
<dbReference type="Gene3D" id="3.40.50.300">
    <property type="entry name" value="P-loop containing nucleotide triphosphate hydrolases"/>
    <property type="match status" value="2"/>
</dbReference>
<keyword evidence="1" id="KW-0547">Nucleotide-binding</keyword>
<reference evidence="3" key="3">
    <citation type="submission" date="2025-09" db="UniProtKB">
        <authorList>
            <consortium name="Ensembl"/>
        </authorList>
    </citation>
    <scope>IDENTIFICATION</scope>
</reference>
<dbReference type="GO" id="GO:0007165">
    <property type="term" value="P:signal transduction"/>
    <property type="evidence" value="ECO:0007669"/>
    <property type="project" value="InterPro"/>
</dbReference>